<evidence type="ECO:0000313" key="6">
    <source>
        <dbReference type="Proteomes" id="UP001225596"/>
    </source>
</evidence>
<organism evidence="5 6">
    <name type="scientific">Keguizhuia sedimenti</name>
    <dbReference type="NCBI Taxonomy" id="3064264"/>
    <lineage>
        <taxon>Bacteria</taxon>
        <taxon>Pseudomonadati</taxon>
        <taxon>Pseudomonadota</taxon>
        <taxon>Betaproteobacteria</taxon>
        <taxon>Burkholderiales</taxon>
        <taxon>Oxalobacteraceae</taxon>
        <taxon>Keguizhuia</taxon>
    </lineage>
</organism>
<sequence>MDEQKRLEVLYRYHLLDTLPESQFDEITQLAALVCGTPIATITLIDKDRQWFLSKVGVTATETERSISFCAHAIRQDALFVIPDTLHAHGFSNNPLVTGHPFLRFYAGAPLIADDGCMLGTLAVMDTMPRSLTGQQQNALMMLSREIVARIRSRRQLLGLCRQIDSYDDASGELEYAYRHMRRSANEVPAAPRIDAMPAYAAETAKGTDLSDVFINSIPGIFYVFDQHGKFLRWNKNFEVVSGYSSTEIAAACPLDFFGNPAEKELFAEKIKQALKEGSASLEAALLTKGGQSLPYYFTGKRIDFAGEHCICGMGVDISERRTSEETLRLRNRALEASINAIMITDAQGMIEYVNPAFERITGYPLSAVLRRHFRFLHRNDNEQRGMAAVRSAYRLLEEGHALLRSYRRNGELFWNDFYIAPVANAEGKVTHFIGVLNDITEIKRYEERLEHQASYDGLTQLVNRNVLKDRIRQAIASAQRHKTGFTVGFMDLDNFKFINDSLGHGVGDELLKCVARRLATCMRAHDTIARYGGDEFAFVLNDAVNEENVGILMDRILKTIERPFEIGDHRLFISCSVGVGFYPKDGEDVDTLLKNADTAMYRAKESGRNNYQFYVPSMNDRVRERLSLEAKLRQALTNEEFALHYQPKIDLASGMVVGVEALLRWQPADGDAISPASFIPLAEETGLIVPIGEWVLDTACAHNKLLQQSGLPPIGVAVNISARQFDPHALRKSISQALDASGLDAKYLELELTESLVMENPDEVTRILHELREMGLRLAIDDFGTGYSNLSQLQRFPVDRLKIDQSFVRDIGADPNDAIIARAVISLGHSLGMSVIAEGVSNEEQLAFLRANGCDEMQGFLYSRPLPFEDLMGLLTENRILA</sequence>
<dbReference type="Pfam" id="PF00563">
    <property type="entry name" value="EAL"/>
    <property type="match status" value="1"/>
</dbReference>
<dbReference type="Pfam" id="PF01590">
    <property type="entry name" value="GAF"/>
    <property type="match status" value="1"/>
</dbReference>
<dbReference type="NCBIfam" id="TIGR00254">
    <property type="entry name" value="GGDEF"/>
    <property type="match status" value="1"/>
</dbReference>
<dbReference type="CDD" id="cd00130">
    <property type="entry name" value="PAS"/>
    <property type="match status" value="2"/>
</dbReference>
<dbReference type="CDD" id="cd01948">
    <property type="entry name" value="EAL"/>
    <property type="match status" value="1"/>
</dbReference>
<evidence type="ECO:0000313" key="5">
    <source>
        <dbReference type="EMBL" id="MDQ9169440.1"/>
    </source>
</evidence>
<dbReference type="InterPro" id="IPR000700">
    <property type="entry name" value="PAS-assoc_C"/>
</dbReference>
<dbReference type="PANTHER" id="PTHR44757">
    <property type="entry name" value="DIGUANYLATE CYCLASE DGCP"/>
    <property type="match status" value="1"/>
</dbReference>
<dbReference type="SMART" id="SM00091">
    <property type="entry name" value="PAS"/>
    <property type="match status" value="2"/>
</dbReference>
<dbReference type="InterPro" id="IPR000160">
    <property type="entry name" value="GGDEF_dom"/>
</dbReference>
<dbReference type="SUPFAM" id="SSF55781">
    <property type="entry name" value="GAF domain-like"/>
    <property type="match status" value="1"/>
</dbReference>
<evidence type="ECO:0000259" key="3">
    <source>
        <dbReference type="PROSITE" id="PS50883"/>
    </source>
</evidence>
<protein>
    <submittedName>
        <fullName evidence="5">EAL domain-containing protein</fullName>
    </submittedName>
</protein>
<evidence type="ECO:0000259" key="1">
    <source>
        <dbReference type="PROSITE" id="PS50112"/>
    </source>
</evidence>
<dbReference type="InterPro" id="IPR052155">
    <property type="entry name" value="Biofilm_reg_signaling"/>
</dbReference>
<dbReference type="RefSeq" id="WP_338435336.1">
    <property type="nucleotide sequence ID" value="NZ_JAUYVH010000001.1"/>
</dbReference>
<dbReference type="InterPro" id="IPR029787">
    <property type="entry name" value="Nucleotide_cyclase"/>
</dbReference>
<dbReference type="PROSITE" id="PS50113">
    <property type="entry name" value="PAC"/>
    <property type="match status" value="1"/>
</dbReference>
<evidence type="ECO:0000259" key="2">
    <source>
        <dbReference type="PROSITE" id="PS50113"/>
    </source>
</evidence>
<proteinExistence type="predicted"/>
<name>A0ABU1BKB5_9BURK</name>
<dbReference type="InterPro" id="IPR035919">
    <property type="entry name" value="EAL_sf"/>
</dbReference>
<dbReference type="InterPro" id="IPR003018">
    <property type="entry name" value="GAF"/>
</dbReference>
<dbReference type="PROSITE" id="PS50883">
    <property type="entry name" value="EAL"/>
    <property type="match status" value="1"/>
</dbReference>
<dbReference type="PROSITE" id="PS50887">
    <property type="entry name" value="GGDEF"/>
    <property type="match status" value="1"/>
</dbReference>
<feature type="domain" description="PAC" evidence="2">
    <location>
        <begin position="400"/>
        <end position="452"/>
    </location>
</feature>
<dbReference type="SMART" id="SM00086">
    <property type="entry name" value="PAC"/>
    <property type="match status" value="2"/>
</dbReference>
<comment type="caution">
    <text evidence="5">The sequence shown here is derived from an EMBL/GenBank/DDBJ whole genome shotgun (WGS) entry which is preliminary data.</text>
</comment>
<dbReference type="InterPro" id="IPR043128">
    <property type="entry name" value="Rev_trsase/Diguanyl_cyclase"/>
</dbReference>
<accession>A0ABU1BKB5</accession>
<dbReference type="SMART" id="SM00267">
    <property type="entry name" value="GGDEF"/>
    <property type="match status" value="1"/>
</dbReference>
<dbReference type="SUPFAM" id="SSF55073">
    <property type="entry name" value="Nucleotide cyclase"/>
    <property type="match status" value="1"/>
</dbReference>
<dbReference type="Pfam" id="PF13426">
    <property type="entry name" value="PAS_9"/>
    <property type="match status" value="2"/>
</dbReference>
<dbReference type="SUPFAM" id="SSF141868">
    <property type="entry name" value="EAL domain-like"/>
    <property type="match status" value="1"/>
</dbReference>
<dbReference type="Gene3D" id="3.30.70.270">
    <property type="match status" value="1"/>
</dbReference>
<dbReference type="Gene3D" id="3.30.450.20">
    <property type="entry name" value="PAS domain"/>
    <property type="match status" value="2"/>
</dbReference>
<evidence type="ECO:0000259" key="4">
    <source>
        <dbReference type="PROSITE" id="PS50887"/>
    </source>
</evidence>
<dbReference type="InterPro" id="IPR001633">
    <property type="entry name" value="EAL_dom"/>
</dbReference>
<dbReference type="CDD" id="cd01949">
    <property type="entry name" value="GGDEF"/>
    <property type="match status" value="1"/>
</dbReference>
<dbReference type="SUPFAM" id="SSF55785">
    <property type="entry name" value="PYP-like sensor domain (PAS domain)"/>
    <property type="match status" value="2"/>
</dbReference>
<dbReference type="Pfam" id="PF00990">
    <property type="entry name" value="GGDEF"/>
    <property type="match status" value="1"/>
</dbReference>
<dbReference type="SMART" id="SM00065">
    <property type="entry name" value="GAF"/>
    <property type="match status" value="1"/>
</dbReference>
<feature type="domain" description="GGDEF" evidence="4">
    <location>
        <begin position="484"/>
        <end position="617"/>
    </location>
</feature>
<keyword evidence="6" id="KW-1185">Reference proteome</keyword>
<dbReference type="InterPro" id="IPR000014">
    <property type="entry name" value="PAS"/>
</dbReference>
<dbReference type="PROSITE" id="PS50112">
    <property type="entry name" value="PAS"/>
    <property type="match status" value="2"/>
</dbReference>
<dbReference type="PANTHER" id="PTHR44757:SF2">
    <property type="entry name" value="BIOFILM ARCHITECTURE MAINTENANCE PROTEIN MBAA"/>
    <property type="match status" value="1"/>
</dbReference>
<dbReference type="Proteomes" id="UP001225596">
    <property type="component" value="Unassembled WGS sequence"/>
</dbReference>
<dbReference type="InterPro" id="IPR001610">
    <property type="entry name" value="PAC"/>
</dbReference>
<dbReference type="EMBL" id="JAUYVH010000001">
    <property type="protein sequence ID" value="MDQ9169440.1"/>
    <property type="molecule type" value="Genomic_DNA"/>
</dbReference>
<dbReference type="SMART" id="SM00052">
    <property type="entry name" value="EAL"/>
    <property type="match status" value="1"/>
</dbReference>
<feature type="domain" description="PAS" evidence="1">
    <location>
        <begin position="215"/>
        <end position="278"/>
    </location>
</feature>
<gene>
    <name evidence="5" type="ORF">Q8A64_03335</name>
</gene>
<feature type="domain" description="EAL" evidence="3">
    <location>
        <begin position="626"/>
        <end position="880"/>
    </location>
</feature>
<dbReference type="InterPro" id="IPR029016">
    <property type="entry name" value="GAF-like_dom_sf"/>
</dbReference>
<feature type="domain" description="PAS" evidence="1">
    <location>
        <begin position="327"/>
        <end position="383"/>
    </location>
</feature>
<dbReference type="Gene3D" id="3.20.20.450">
    <property type="entry name" value="EAL domain"/>
    <property type="match status" value="1"/>
</dbReference>
<dbReference type="InterPro" id="IPR035965">
    <property type="entry name" value="PAS-like_dom_sf"/>
</dbReference>
<dbReference type="NCBIfam" id="TIGR00229">
    <property type="entry name" value="sensory_box"/>
    <property type="match status" value="2"/>
</dbReference>
<reference evidence="5 6" key="1">
    <citation type="submission" date="2023-08" db="EMBL/GenBank/DDBJ databases">
        <title>Oxalobacteraceae gen .nov., isolated from river sludge outside the plant.</title>
        <authorList>
            <person name="Zhao S.Y."/>
        </authorList>
    </citation>
    <scope>NUCLEOTIDE SEQUENCE [LARGE SCALE GENOMIC DNA]</scope>
    <source>
        <strain evidence="5 6">R-40</strain>
    </source>
</reference>
<dbReference type="Gene3D" id="3.30.450.40">
    <property type="match status" value="1"/>
</dbReference>